<proteinExistence type="predicted"/>
<evidence type="ECO:0000313" key="2">
    <source>
        <dbReference type="EMBL" id="OUP67962.1"/>
    </source>
</evidence>
<dbReference type="Proteomes" id="UP000196386">
    <property type="component" value="Unassembled WGS sequence"/>
</dbReference>
<evidence type="ECO:0000313" key="1">
    <source>
        <dbReference type="EMBL" id="CUP24823.1"/>
    </source>
</evidence>
<evidence type="ECO:0000313" key="3">
    <source>
        <dbReference type="EMBL" id="RGE68918.1"/>
    </source>
</evidence>
<dbReference type="Pfam" id="PF09579">
    <property type="entry name" value="Spore_YtfJ"/>
    <property type="match status" value="1"/>
</dbReference>
<dbReference type="PANTHER" id="PTHR39162">
    <property type="entry name" value="GLL3345 PROTEIN"/>
    <property type="match status" value="1"/>
</dbReference>
<reference evidence="1 4" key="1">
    <citation type="submission" date="2015-09" db="EMBL/GenBank/DDBJ databases">
        <authorList>
            <consortium name="Pathogen Informatics"/>
        </authorList>
    </citation>
    <scope>NUCLEOTIDE SEQUENCE [LARGE SCALE GENOMIC DNA]</scope>
    <source>
        <strain evidence="1 4">2789STDY5834939</strain>
    </source>
</reference>
<reference evidence="5" key="2">
    <citation type="submission" date="2017-04" db="EMBL/GenBank/DDBJ databases">
        <title>Function of individual gut microbiota members based on whole genome sequencing of pure cultures obtained from chicken caecum.</title>
        <authorList>
            <person name="Medvecky M."/>
            <person name="Cejkova D."/>
            <person name="Polansky O."/>
            <person name="Karasova D."/>
            <person name="Kubasova T."/>
            <person name="Cizek A."/>
            <person name="Rychlik I."/>
        </authorList>
    </citation>
    <scope>NUCLEOTIDE SEQUENCE [LARGE SCALE GENOMIC DNA]</scope>
    <source>
        <strain evidence="5">An175</strain>
    </source>
</reference>
<evidence type="ECO:0000313" key="5">
    <source>
        <dbReference type="Proteomes" id="UP000196386"/>
    </source>
</evidence>
<name>A0A174LL12_9FIRM</name>
<gene>
    <name evidence="1" type="primary">ytfJ</name>
    <name evidence="2" type="ORF">B5F11_16025</name>
    <name evidence="3" type="ORF">DXC40_06415</name>
    <name evidence="1" type="ORF">ERS852551_00221</name>
</gene>
<dbReference type="GeneID" id="72464270"/>
<organism evidence="1 4">
    <name type="scientific">Anaerotruncus colihominis</name>
    <dbReference type="NCBI Taxonomy" id="169435"/>
    <lineage>
        <taxon>Bacteria</taxon>
        <taxon>Bacillati</taxon>
        <taxon>Bacillota</taxon>
        <taxon>Clostridia</taxon>
        <taxon>Eubacteriales</taxon>
        <taxon>Oscillospiraceae</taxon>
        <taxon>Anaerotruncus</taxon>
    </lineage>
</organism>
<dbReference type="EMBL" id="QVME01000002">
    <property type="protein sequence ID" value="RGE68918.1"/>
    <property type="molecule type" value="Genomic_DNA"/>
</dbReference>
<reference evidence="3 6" key="4">
    <citation type="submission" date="2018-08" db="EMBL/GenBank/DDBJ databases">
        <title>A genome reference for cultivated species of the human gut microbiota.</title>
        <authorList>
            <person name="Zou Y."/>
            <person name="Xue W."/>
            <person name="Luo G."/>
        </authorList>
    </citation>
    <scope>NUCLEOTIDE SEQUENCE [LARGE SCALE GENOMIC DNA]</scope>
    <source>
        <strain evidence="3 6">TF05-12AC</strain>
    </source>
</reference>
<dbReference type="EMBL" id="NFKP01000024">
    <property type="protein sequence ID" value="OUP67962.1"/>
    <property type="molecule type" value="Genomic_DNA"/>
</dbReference>
<dbReference type="OrthoDB" id="9796262at2"/>
<dbReference type="PIRSF" id="PIRSF021377">
    <property type="entry name" value="YtfJ"/>
    <property type="match status" value="1"/>
</dbReference>
<dbReference type="InterPro" id="IPR014229">
    <property type="entry name" value="Spore_YtfJ"/>
</dbReference>
<sequence>MSNEKHPISELMDSSLQNLRTLVDADTVVGEAITTPDGTVIIPVSKVSFGFASGGSDIPTIKQAGQFGGGAGGGVSVQPIAFLVIKDGHVELLQMNDSKTTADRIVTMAPEMVDKFAELFAKRDKKERRAHIEADGGESKG</sequence>
<dbReference type="Proteomes" id="UP000260828">
    <property type="component" value="Unassembled WGS sequence"/>
</dbReference>
<dbReference type="AlphaFoldDB" id="A0A174LL12"/>
<dbReference type="NCBIfam" id="TIGR02874">
    <property type="entry name" value="spore_ytfJ"/>
    <property type="match status" value="1"/>
</dbReference>
<dbReference type="RefSeq" id="WP_006876545.1">
    <property type="nucleotide sequence ID" value="NZ_CABIWA010000002.1"/>
</dbReference>
<protein>
    <submittedName>
        <fullName evidence="2">Sporulation protein YtfJ</fullName>
    </submittedName>
    <submittedName>
        <fullName evidence="1">Uncharacterized spore protein ytfJ</fullName>
    </submittedName>
</protein>
<dbReference type="Proteomes" id="UP000095765">
    <property type="component" value="Unassembled WGS sequence"/>
</dbReference>
<dbReference type="EMBL" id="CZBE01000001">
    <property type="protein sequence ID" value="CUP24823.1"/>
    <property type="molecule type" value="Genomic_DNA"/>
</dbReference>
<evidence type="ECO:0000313" key="4">
    <source>
        <dbReference type="Proteomes" id="UP000095765"/>
    </source>
</evidence>
<dbReference type="PANTHER" id="PTHR39162:SF1">
    <property type="entry name" value="SPORULATION PROTEIN YTFJ"/>
    <property type="match status" value="1"/>
</dbReference>
<reference evidence="2" key="3">
    <citation type="journal article" date="2018" name="BMC Genomics">
        <title>Whole genome sequencing and function prediction of 133 gut anaerobes isolated from chicken caecum in pure cultures.</title>
        <authorList>
            <person name="Medvecky M."/>
            <person name="Cejkova D."/>
            <person name="Polansky O."/>
            <person name="Karasova D."/>
            <person name="Kubasova T."/>
            <person name="Cizek A."/>
            <person name="Rychlik I."/>
        </authorList>
    </citation>
    <scope>NUCLEOTIDE SEQUENCE</scope>
    <source>
        <strain evidence="2">An175</strain>
    </source>
</reference>
<evidence type="ECO:0000313" key="6">
    <source>
        <dbReference type="Proteomes" id="UP000260828"/>
    </source>
</evidence>
<accession>A0A174LL12</accession>